<evidence type="ECO:0000256" key="7">
    <source>
        <dbReference type="PROSITE-ProRule" id="PRU10141"/>
    </source>
</evidence>
<evidence type="ECO:0000256" key="2">
    <source>
        <dbReference type="ARBA" id="ARBA00022679"/>
    </source>
</evidence>
<feature type="domain" description="Arf-GAP" evidence="11">
    <location>
        <begin position="10"/>
        <end position="130"/>
    </location>
</feature>
<organism evidence="12 13">
    <name type="scientific">Tritrichomonas musculus</name>
    <dbReference type="NCBI Taxonomy" id="1915356"/>
    <lineage>
        <taxon>Eukaryota</taxon>
        <taxon>Metamonada</taxon>
        <taxon>Parabasalia</taxon>
        <taxon>Tritrichomonadida</taxon>
        <taxon>Tritrichomonadidae</taxon>
        <taxon>Tritrichomonas</taxon>
    </lineage>
</organism>
<keyword evidence="5 7" id="KW-0067">ATP-binding</keyword>
<evidence type="ECO:0000259" key="11">
    <source>
        <dbReference type="PROSITE" id="PS50115"/>
    </source>
</evidence>
<dbReference type="PANTHER" id="PTHR24345">
    <property type="entry name" value="SERINE/THREONINE-PROTEIN KINASE PLK"/>
    <property type="match status" value="1"/>
</dbReference>
<dbReference type="SUPFAM" id="SSF57863">
    <property type="entry name" value="ArfGap/RecO-like zinc finger"/>
    <property type="match status" value="1"/>
</dbReference>
<dbReference type="PRINTS" id="PR00405">
    <property type="entry name" value="REVINTRACTNG"/>
</dbReference>
<evidence type="ECO:0000256" key="9">
    <source>
        <dbReference type="SAM" id="MobiDB-lite"/>
    </source>
</evidence>
<evidence type="ECO:0008006" key="14">
    <source>
        <dbReference type="Google" id="ProtNLM"/>
    </source>
</evidence>
<evidence type="ECO:0000259" key="10">
    <source>
        <dbReference type="PROSITE" id="PS50011"/>
    </source>
</evidence>
<keyword evidence="3 7" id="KW-0547">Nucleotide-binding</keyword>
<dbReference type="Proteomes" id="UP001470230">
    <property type="component" value="Unassembled WGS sequence"/>
</dbReference>
<dbReference type="SUPFAM" id="SSF56112">
    <property type="entry name" value="Protein kinase-like (PK-like)"/>
    <property type="match status" value="1"/>
</dbReference>
<evidence type="ECO:0000313" key="12">
    <source>
        <dbReference type="EMBL" id="KAK8836238.1"/>
    </source>
</evidence>
<feature type="binding site" evidence="7">
    <location>
        <position position="561"/>
    </location>
    <ligand>
        <name>ATP</name>
        <dbReference type="ChEBI" id="CHEBI:30616"/>
    </ligand>
</feature>
<dbReference type="InterPro" id="IPR017441">
    <property type="entry name" value="Protein_kinase_ATP_BS"/>
</dbReference>
<accession>A0ABR2GRK1</accession>
<keyword evidence="4" id="KW-0418">Kinase</keyword>
<keyword evidence="2" id="KW-0808">Transferase</keyword>
<feature type="coiled-coil region" evidence="8">
    <location>
        <begin position="474"/>
        <end position="501"/>
    </location>
</feature>
<keyword evidence="6" id="KW-0862">Zinc</keyword>
<dbReference type="PROSITE" id="PS50011">
    <property type="entry name" value="PROTEIN_KINASE_DOM"/>
    <property type="match status" value="1"/>
</dbReference>
<feature type="compositionally biased region" description="Low complexity" evidence="9">
    <location>
        <begin position="434"/>
        <end position="453"/>
    </location>
</feature>
<dbReference type="InterPro" id="IPR001164">
    <property type="entry name" value="ArfGAP_dom"/>
</dbReference>
<keyword evidence="6" id="KW-0863">Zinc-finger</keyword>
<dbReference type="EMBL" id="JAPFFF010000067">
    <property type="protein sequence ID" value="KAK8836238.1"/>
    <property type="molecule type" value="Genomic_DNA"/>
</dbReference>
<dbReference type="Pfam" id="PF00069">
    <property type="entry name" value="Pkinase"/>
    <property type="match status" value="1"/>
</dbReference>
<feature type="compositionally biased region" description="Polar residues" evidence="9">
    <location>
        <begin position="233"/>
        <end position="388"/>
    </location>
</feature>
<dbReference type="SMART" id="SM00105">
    <property type="entry name" value="ArfGap"/>
    <property type="match status" value="1"/>
</dbReference>
<keyword evidence="1" id="KW-0723">Serine/threonine-protein kinase</keyword>
<dbReference type="CDD" id="cd08838">
    <property type="entry name" value="ArfGap_AGFG"/>
    <property type="match status" value="1"/>
</dbReference>
<dbReference type="InterPro" id="IPR037278">
    <property type="entry name" value="ARFGAP/RecO"/>
</dbReference>
<evidence type="ECO:0000313" key="13">
    <source>
        <dbReference type="Proteomes" id="UP001470230"/>
    </source>
</evidence>
<dbReference type="Gene3D" id="1.10.510.10">
    <property type="entry name" value="Transferase(Phosphotransferase) domain 1"/>
    <property type="match status" value="1"/>
</dbReference>
<feature type="region of interest" description="Disordered" evidence="9">
    <location>
        <begin position="220"/>
        <end position="459"/>
    </location>
</feature>
<sequence>MSGALQKQHQKILRTLMRSPSNKKCVDCGEQCAVNVDTTHGIFVCTNCSGIHREHGDRIKSVSMATFTEDEINLLQSQTNEDFNRVWMAKWKQGEMPLPLNADDNRRRAFLQAKYVEKRWHSKRAQAAQQQQQILTNQQWEPYKQQMPPQQPENPFNTQPQQQILTDQQWEPYKQQMPPQQGENPFNTQPQQQNHFGPPQQQNQQSNDLLDLIDYPAQQQPRQQQNNMCGMPQQGSLGIPQQGSLGIPQQGNLGIPQQGNLGIPQQGSLGIPQQGNLGIPQQGNLGIPQQGNLGIPQQGNLGIPQQGNLGIPQQGNLGIPQQGNLGIPQQGNLGIPQQGSLGIPQQGSLGIPQQGSLGIPQQGSLGIPQQGNLGIPQQGNLGIPQQGNLGMPQMGRQFAGSQPQIQQFSNPMMNGEPSPHYAQLFYPQNPPYNSQYQGGYSQKSSLPSSESQSAVPNDEVERLKRATEEQALIIKQLRSDLADSKKEIERLQEDLKECDEIIKASVNSANPENDPKSQQMVFLDSDAVRSFEKVCELGHGVSGTVYKVTKAVTENKTFVLKVMSNSRLSHDNFQSFFKEYEILNMLFHPNVLKTYGFFTSDESMPPSILLEYCPNDVEKAVKNKTLTKSDTIVIIFQIAEGMKYVHFRNIMHRDLKPSNILIAADGTIRIADFGISKLMTAEEQQTTMTNDIGTLNFMAPEISGDQNYDKKVDVYSFGMLVLFILNEGKLPNRTLRQIINGDKFQMPDNFTQFSKDLINACLENDPNVRPDFNTICDEIEKGGFQLLNLSNDEKQEVNKRIKQFKRKIPYY</sequence>
<feature type="compositionally biased region" description="Low complexity" evidence="9">
    <location>
        <begin position="189"/>
        <end position="204"/>
    </location>
</feature>
<dbReference type="PROSITE" id="PS00107">
    <property type="entry name" value="PROTEIN_KINASE_ATP"/>
    <property type="match status" value="1"/>
</dbReference>
<dbReference type="SMART" id="SM00220">
    <property type="entry name" value="S_TKc"/>
    <property type="match status" value="1"/>
</dbReference>
<dbReference type="InterPro" id="IPR038508">
    <property type="entry name" value="ArfGAP_dom_sf"/>
</dbReference>
<feature type="compositionally biased region" description="Polar residues" evidence="9">
    <location>
        <begin position="177"/>
        <end position="188"/>
    </location>
</feature>
<dbReference type="PANTHER" id="PTHR24345:SF0">
    <property type="entry name" value="CELL CYCLE SERINE_THREONINE-PROTEIN KINASE CDC5_MSD2"/>
    <property type="match status" value="1"/>
</dbReference>
<dbReference type="PROSITE" id="PS50115">
    <property type="entry name" value="ARFGAP"/>
    <property type="match status" value="1"/>
</dbReference>
<name>A0ABR2GRK1_9EUKA</name>
<dbReference type="Pfam" id="PF01412">
    <property type="entry name" value="ArfGap"/>
    <property type="match status" value="1"/>
</dbReference>
<keyword evidence="13" id="KW-1185">Reference proteome</keyword>
<evidence type="ECO:0000256" key="3">
    <source>
        <dbReference type="ARBA" id="ARBA00022741"/>
    </source>
</evidence>
<feature type="region of interest" description="Disordered" evidence="9">
    <location>
        <begin position="175"/>
        <end position="204"/>
    </location>
</feature>
<comment type="caution">
    <text evidence="12">The sequence shown here is derived from an EMBL/GenBank/DDBJ whole genome shotgun (WGS) entry which is preliminary data.</text>
</comment>
<evidence type="ECO:0000256" key="4">
    <source>
        <dbReference type="ARBA" id="ARBA00022777"/>
    </source>
</evidence>
<evidence type="ECO:0000256" key="5">
    <source>
        <dbReference type="ARBA" id="ARBA00022840"/>
    </source>
</evidence>
<dbReference type="InterPro" id="IPR000719">
    <property type="entry name" value="Prot_kinase_dom"/>
</dbReference>
<keyword evidence="6" id="KW-0479">Metal-binding</keyword>
<evidence type="ECO:0000256" key="8">
    <source>
        <dbReference type="SAM" id="Coils"/>
    </source>
</evidence>
<feature type="compositionally biased region" description="Polar residues" evidence="9">
    <location>
        <begin position="399"/>
        <end position="412"/>
    </location>
</feature>
<protein>
    <recommendedName>
        <fullName evidence="14">Protein kinase domain-containing protein</fullName>
    </recommendedName>
</protein>
<dbReference type="PROSITE" id="PS00108">
    <property type="entry name" value="PROTEIN_KINASE_ST"/>
    <property type="match status" value="1"/>
</dbReference>
<proteinExistence type="predicted"/>
<keyword evidence="8" id="KW-0175">Coiled coil</keyword>
<reference evidence="12 13" key="1">
    <citation type="submission" date="2024-04" db="EMBL/GenBank/DDBJ databases">
        <title>Tritrichomonas musculus Genome.</title>
        <authorList>
            <person name="Alves-Ferreira E."/>
            <person name="Grigg M."/>
            <person name="Lorenzi H."/>
            <person name="Galac M."/>
        </authorList>
    </citation>
    <scope>NUCLEOTIDE SEQUENCE [LARGE SCALE GENOMIC DNA]</scope>
    <source>
        <strain evidence="12 13">EAF2021</strain>
    </source>
</reference>
<dbReference type="Gene3D" id="1.10.220.150">
    <property type="entry name" value="Arf GTPase activating protein"/>
    <property type="match status" value="1"/>
</dbReference>
<evidence type="ECO:0000256" key="1">
    <source>
        <dbReference type="ARBA" id="ARBA00022527"/>
    </source>
</evidence>
<dbReference type="InterPro" id="IPR008271">
    <property type="entry name" value="Ser/Thr_kinase_AS"/>
</dbReference>
<gene>
    <name evidence="12" type="ORF">M9Y10_039870</name>
</gene>
<feature type="domain" description="Protein kinase" evidence="10">
    <location>
        <begin position="531"/>
        <end position="787"/>
    </location>
</feature>
<dbReference type="InterPro" id="IPR011009">
    <property type="entry name" value="Kinase-like_dom_sf"/>
</dbReference>
<evidence type="ECO:0000256" key="6">
    <source>
        <dbReference type="PROSITE-ProRule" id="PRU00288"/>
    </source>
</evidence>